<evidence type="ECO:0000313" key="3">
    <source>
        <dbReference type="RefSeq" id="XP_039131951.1"/>
    </source>
</evidence>
<protein>
    <submittedName>
        <fullName evidence="3">Proline-rich protein PRCC</fullName>
    </submittedName>
</protein>
<feature type="region of interest" description="Disordered" evidence="1">
    <location>
        <begin position="178"/>
        <end position="204"/>
    </location>
</feature>
<dbReference type="GO" id="GO:0005634">
    <property type="term" value="C:nucleus"/>
    <property type="evidence" value="ECO:0007669"/>
    <property type="project" value="TreeGrafter"/>
</dbReference>
<reference evidence="3" key="1">
    <citation type="submission" date="2025-08" db="UniProtKB">
        <authorList>
            <consortium name="RefSeq"/>
        </authorList>
    </citation>
    <scope>IDENTIFICATION</scope>
</reference>
<accession>A0AB40BWV0</accession>
<feature type="compositionally biased region" description="Low complexity" evidence="1">
    <location>
        <begin position="20"/>
        <end position="36"/>
    </location>
</feature>
<feature type="compositionally biased region" description="Pro residues" evidence="1">
    <location>
        <begin position="37"/>
        <end position="47"/>
    </location>
</feature>
<evidence type="ECO:0000313" key="2">
    <source>
        <dbReference type="Proteomes" id="UP001515500"/>
    </source>
</evidence>
<feature type="compositionally biased region" description="Polar residues" evidence="1">
    <location>
        <begin position="190"/>
        <end position="204"/>
    </location>
</feature>
<dbReference type="Proteomes" id="UP001515500">
    <property type="component" value="Chromosome 9"/>
</dbReference>
<dbReference type="InterPro" id="IPR018800">
    <property type="entry name" value="PRCC"/>
</dbReference>
<organism evidence="2 3">
    <name type="scientific">Dioscorea cayennensis subsp. rotundata</name>
    <name type="common">White Guinea yam</name>
    <name type="synonym">Dioscorea rotundata</name>
    <dbReference type="NCBI Taxonomy" id="55577"/>
    <lineage>
        <taxon>Eukaryota</taxon>
        <taxon>Viridiplantae</taxon>
        <taxon>Streptophyta</taxon>
        <taxon>Embryophyta</taxon>
        <taxon>Tracheophyta</taxon>
        <taxon>Spermatophyta</taxon>
        <taxon>Magnoliopsida</taxon>
        <taxon>Liliopsida</taxon>
        <taxon>Dioscoreales</taxon>
        <taxon>Dioscoreaceae</taxon>
        <taxon>Dioscorea</taxon>
    </lineage>
</organism>
<dbReference type="Pfam" id="PF10253">
    <property type="entry name" value="PRCC"/>
    <property type="match status" value="1"/>
</dbReference>
<dbReference type="PANTHER" id="PTHR13621:SF2">
    <property type="entry name" value="PROLINE-RICH PROTEIN PRCC"/>
    <property type="match status" value="1"/>
</dbReference>
<proteinExistence type="predicted"/>
<keyword evidence="2" id="KW-1185">Reference proteome</keyword>
<name>A0AB40BWV0_DIOCR</name>
<sequence>MESLLANYASDDDDEQEMASNSHPNPNPSPNFLLSSLPPPKSLPKIPPSNLNSSKSDHHDLPKPNSSLFSSLPPPKSAQNPKKVVKFTPPVNLASLRSTDLDDDDDDEEEMERKSVKISSSNPSKGLAALLPAPKNSLCLAPNSSDASSRRSILDADVPAISQEGFGSRKEEVIGGSESFVNAPGGENLGFTTSTSTNEASTWDPSYGGGGVEYGGYTENWSDGSYAGNWYEGSETVAEPYPVIPEMEKIGGKRGRSEIPANIVEVKQDELMKNRPRQDQVKLTGIAFGPSYQPVSSGKGKPSKLHKRKHQIGSLYFDMKQKEMELAERRSKGLLTKSETQAKYGW</sequence>
<gene>
    <name evidence="3" type="primary">LOC120268728</name>
</gene>
<dbReference type="AlphaFoldDB" id="A0AB40BWV0"/>
<dbReference type="RefSeq" id="XP_039131951.1">
    <property type="nucleotide sequence ID" value="XM_039276017.1"/>
</dbReference>
<evidence type="ECO:0000256" key="1">
    <source>
        <dbReference type="SAM" id="MobiDB-lite"/>
    </source>
</evidence>
<feature type="compositionally biased region" description="Acidic residues" evidence="1">
    <location>
        <begin position="101"/>
        <end position="110"/>
    </location>
</feature>
<dbReference type="PANTHER" id="PTHR13621">
    <property type="entry name" value="PROLINE-RICH PROTEIN PRCC"/>
    <property type="match status" value="1"/>
</dbReference>
<dbReference type="GeneID" id="120268728"/>
<feature type="region of interest" description="Disordered" evidence="1">
    <location>
        <begin position="1"/>
        <end position="129"/>
    </location>
</feature>